<sequence length="46" mass="4604">MTGLALLYSGVFVAFWACALAVAVLSPGGSLRTPVQGGGPSARQLL</sequence>
<accession>A0A2J8LZM8</accession>
<reference evidence="1 2" key="1">
    <citation type="submission" date="2017-12" db="EMBL/GenBank/DDBJ databases">
        <title>High-resolution comparative analysis of great ape genomes.</title>
        <authorList>
            <person name="Pollen A."/>
            <person name="Hastie A."/>
            <person name="Hormozdiari F."/>
            <person name="Dougherty M."/>
            <person name="Liu R."/>
            <person name="Chaisson M."/>
            <person name="Hoppe E."/>
            <person name="Hill C."/>
            <person name="Pang A."/>
            <person name="Hillier L."/>
            <person name="Baker C."/>
            <person name="Armstrong J."/>
            <person name="Shendure J."/>
            <person name="Paten B."/>
            <person name="Wilson R."/>
            <person name="Chao H."/>
            <person name="Schneider V."/>
            <person name="Ventura M."/>
            <person name="Kronenberg Z."/>
            <person name="Murali S."/>
            <person name="Gordon D."/>
            <person name="Cantsilieris S."/>
            <person name="Munson K."/>
            <person name="Nelson B."/>
            <person name="Raja A."/>
            <person name="Underwood J."/>
            <person name="Diekhans M."/>
            <person name="Fiddes I."/>
            <person name="Haussler D."/>
            <person name="Eichler E."/>
        </authorList>
    </citation>
    <scope>NUCLEOTIDE SEQUENCE [LARGE SCALE GENOMIC DNA]</scope>
    <source>
        <strain evidence="1">Yerkes chimp pedigree #C0471</strain>
    </source>
</reference>
<name>A0A2J8LZM8_PANTR</name>
<dbReference type="EMBL" id="NBAG03000275">
    <property type="protein sequence ID" value="PNI52740.1"/>
    <property type="molecule type" value="Genomic_DNA"/>
</dbReference>
<dbReference type="AlphaFoldDB" id="A0A2J8LZM8"/>
<dbReference type="Proteomes" id="UP000236370">
    <property type="component" value="Unassembled WGS sequence"/>
</dbReference>
<evidence type="ECO:0000313" key="1">
    <source>
        <dbReference type="EMBL" id="PNI52740.1"/>
    </source>
</evidence>
<evidence type="ECO:0000313" key="2">
    <source>
        <dbReference type="Proteomes" id="UP000236370"/>
    </source>
</evidence>
<gene>
    <name evidence="1" type="ORF">CK820_G0025570</name>
</gene>
<comment type="caution">
    <text evidence="1">The sequence shown here is derived from an EMBL/GenBank/DDBJ whole genome shotgun (WGS) entry which is preliminary data.</text>
</comment>
<protein>
    <submittedName>
        <fullName evidence="1">ATP6V0B isoform 8</fullName>
    </submittedName>
</protein>
<proteinExistence type="predicted"/>
<organism evidence="1 2">
    <name type="scientific">Pan troglodytes</name>
    <name type="common">Chimpanzee</name>
    <dbReference type="NCBI Taxonomy" id="9598"/>
    <lineage>
        <taxon>Eukaryota</taxon>
        <taxon>Metazoa</taxon>
        <taxon>Chordata</taxon>
        <taxon>Craniata</taxon>
        <taxon>Vertebrata</taxon>
        <taxon>Euteleostomi</taxon>
        <taxon>Mammalia</taxon>
        <taxon>Eutheria</taxon>
        <taxon>Euarchontoglires</taxon>
        <taxon>Primates</taxon>
        <taxon>Haplorrhini</taxon>
        <taxon>Catarrhini</taxon>
        <taxon>Hominidae</taxon>
        <taxon>Pan</taxon>
    </lineage>
</organism>